<accession>A0A1U7J5M4</accession>
<evidence type="ECO:0000256" key="1">
    <source>
        <dbReference type="SAM" id="MobiDB-lite"/>
    </source>
</evidence>
<gene>
    <name evidence="2" type="ORF">NIES30_11165</name>
</gene>
<dbReference type="GO" id="GO:0043886">
    <property type="term" value="F:structural constituent of carboxysome shell"/>
    <property type="evidence" value="ECO:0007669"/>
    <property type="project" value="UniProtKB-ARBA"/>
</dbReference>
<proteinExistence type="predicted"/>
<feature type="region of interest" description="Disordered" evidence="1">
    <location>
        <begin position="108"/>
        <end position="197"/>
    </location>
</feature>
<dbReference type="AlphaFoldDB" id="A0A1U7J5M4"/>
<dbReference type="InterPro" id="IPR011004">
    <property type="entry name" value="Trimer_LpxA-like_sf"/>
</dbReference>
<keyword evidence="3" id="KW-1185">Reference proteome</keyword>
<dbReference type="EMBL" id="MRCG01000007">
    <property type="protein sequence ID" value="OKH48056.1"/>
    <property type="molecule type" value="Genomic_DNA"/>
</dbReference>
<organism evidence="2 3">
    <name type="scientific">Phormidium tenue NIES-30</name>
    <dbReference type="NCBI Taxonomy" id="549789"/>
    <lineage>
        <taxon>Bacteria</taxon>
        <taxon>Bacillati</taxon>
        <taxon>Cyanobacteriota</taxon>
        <taxon>Cyanophyceae</taxon>
        <taxon>Oscillatoriophycideae</taxon>
        <taxon>Oscillatoriales</taxon>
        <taxon>Oscillatoriaceae</taxon>
        <taxon>Phormidium</taxon>
    </lineage>
</organism>
<evidence type="ECO:0000313" key="3">
    <source>
        <dbReference type="Proteomes" id="UP000185557"/>
    </source>
</evidence>
<feature type="compositionally biased region" description="Polar residues" evidence="1">
    <location>
        <begin position="165"/>
        <end position="197"/>
    </location>
</feature>
<dbReference type="Proteomes" id="UP000185557">
    <property type="component" value="Unassembled WGS sequence"/>
</dbReference>
<name>A0A1U7J5M4_9CYAN</name>
<evidence type="ECO:0008006" key="4">
    <source>
        <dbReference type="Google" id="ProtNLM"/>
    </source>
</evidence>
<reference evidence="2 3" key="1">
    <citation type="submission" date="2016-11" db="EMBL/GenBank/DDBJ databases">
        <title>Draft Genome Sequences of Nine Cyanobacterial Strains from Diverse Habitats.</title>
        <authorList>
            <person name="Zhu T."/>
            <person name="Hou S."/>
            <person name="Lu X."/>
            <person name="Hess W.R."/>
        </authorList>
    </citation>
    <scope>NUCLEOTIDE SEQUENCE [LARGE SCALE GENOMIC DNA]</scope>
    <source>
        <strain evidence="2 3">NIES-30</strain>
    </source>
</reference>
<dbReference type="Gene3D" id="2.160.10.10">
    <property type="entry name" value="Hexapeptide repeat proteins"/>
    <property type="match status" value="1"/>
</dbReference>
<dbReference type="STRING" id="549789.NIES30_11165"/>
<evidence type="ECO:0000313" key="2">
    <source>
        <dbReference type="EMBL" id="OKH48056.1"/>
    </source>
</evidence>
<feature type="compositionally biased region" description="Polar residues" evidence="1">
    <location>
        <begin position="118"/>
        <end position="148"/>
    </location>
</feature>
<comment type="caution">
    <text evidence="2">The sequence shown here is derived from an EMBL/GenBank/DDBJ whole genome shotgun (WGS) entry which is preliminary data.</text>
</comment>
<dbReference type="SUPFAM" id="SSF51161">
    <property type="entry name" value="Trimeric LpxA-like enzymes"/>
    <property type="match status" value="1"/>
</dbReference>
<dbReference type="GO" id="GO:0031470">
    <property type="term" value="C:carboxysome"/>
    <property type="evidence" value="ECO:0007669"/>
    <property type="project" value="UniProtKB-ARBA"/>
</dbReference>
<protein>
    <recommendedName>
        <fullName evidence="4">Transferase</fullName>
    </recommendedName>
</protein>
<sequence length="229" mass="22399">MTVAVPAQAIAQPTNGYIQGDVDLAPGVAIAPGVLLGAAPGCRLVISAGVCLGADVVVQASHGDLVIELGASLGSGVLVVGHGSIGQHTCIGANSTIINPKLGASQAIAPGSLLGDPTQPSSAQEPASNGSTPSSSNPIYGTTDSLGITGNPGNGSGHTAVGAAQNGSIPNGFAQNGNPQNGIEQNTAGQNAAEQNGSSVYGKTQVNRLLATLFPQRHSLNGASSEDRP</sequence>